<keyword evidence="3" id="KW-1185">Reference proteome</keyword>
<keyword evidence="2" id="KW-0540">Nuclease</keyword>
<proteinExistence type="predicted"/>
<evidence type="ECO:0000259" key="1">
    <source>
        <dbReference type="Pfam" id="PF03372"/>
    </source>
</evidence>
<protein>
    <submittedName>
        <fullName evidence="2">Endonuclease/exonuclease/phosphatase</fullName>
    </submittedName>
</protein>
<evidence type="ECO:0000313" key="3">
    <source>
        <dbReference type="Proteomes" id="UP000031186"/>
    </source>
</evidence>
<feature type="non-terminal residue" evidence="2">
    <location>
        <position position="1"/>
    </location>
</feature>
<feature type="domain" description="Endonuclease/exonuclease/phosphatase" evidence="1">
    <location>
        <begin position="32"/>
        <end position="217"/>
    </location>
</feature>
<accession>A0A0B4EUA9</accession>
<name>A0A0B4EUA9_METAF</name>
<dbReference type="SUPFAM" id="SSF56219">
    <property type="entry name" value="DNase I-like"/>
    <property type="match status" value="1"/>
</dbReference>
<dbReference type="GO" id="GO:0004519">
    <property type="term" value="F:endonuclease activity"/>
    <property type="evidence" value="ECO:0007669"/>
    <property type="project" value="UniProtKB-KW"/>
</dbReference>
<dbReference type="InterPro" id="IPR036691">
    <property type="entry name" value="Endo/exonu/phosph_ase_sf"/>
</dbReference>
<sequence>MSRRPRTHNNDRKTLKIFQTNVGNIPAAHDCALALADSEKYDVVLLQEPWTEVKEARCLTKIHPAYETHSPVDNWENNDARPRVMTYVRKNSHILTDQKRPASTRDTLWLTVNGITIVNVYCRPSYDAALDILLRRSPPERCLVAGDFNAKHYSWQTGRLANRGGDIAAWAAESGPGLLNTADVPTNPHGNTIDLAFSKIDLASAVVEDHLATSSDHFTLSLTILNITLALTGTLGVYSLPAAATTASELDALAESLVNLLHSSAKEMRSAPWWTDECAESAAEYHAVRRIFPMGFNEEVQAAREVFQNVVRRAKRQYWRNLIDGFSDSAAVYKAARWLKSPGAFQPPPLQIDGVVYETQMDKANALRRSTLERRTEQTTSTTRGSRFVRRVKYHLLPGSLSLRQKMLPPRLATPRQGQTTSPSRYCEQFGTSLENMSGGYTKVAWWSGITHKHVRQKSS</sequence>
<organism evidence="2 3">
    <name type="scientific">Metarhizium anisopliae (strain ARSEF 549)</name>
    <dbReference type="NCBI Taxonomy" id="3151832"/>
    <lineage>
        <taxon>Eukaryota</taxon>
        <taxon>Fungi</taxon>
        <taxon>Dikarya</taxon>
        <taxon>Ascomycota</taxon>
        <taxon>Pezizomycotina</taxon>
        <taxon>Sordariomycetes</taxon>
        <taxon>Hypocreomycetidae</taxon>
        <taxon>Hypocreales</taxon>
        <taxon>Clavicipitaceae</taxon>
        <taxon>Metarhizium</taxon>
    </lineage>
</organism>
<dbReference type="Proteomes" id="UP000031186">
    <property type="component" value="Unassembled WGS sequence"/>
</dbReference>
<dbReference type="Pfam" id="PF03372">
    <property type="entry name" value="Exo_endo_phos"/>
    <property type="match status" value="1"/>
</dbReference>
<gene>
    <name evidence="2" type="ORF">MAN_10769</name>
</gene>
<dbReference type="EMBL" id="AZNF01000030">
    <property type="protein sequence ID" value="KID59357.1"/>
    <property type="molecule type" value="Genomic_DNA"/>
</dbReference>
<dbReference type="InterPro" id="IPR005135">
    <property type="entry name" value="Endo/exonuclease/phosphatase"/>
</dbReference>
<dbReference type="Gene3D" id="3.60.10.10">
    <property type="entry name" value="Endonuclease/exonuclease/phosphatase"/>
    <property type="match status" value="1"/>
</dbReference>
<dbReference type="VEuPathDB" id="FungiDB:MAN_10769"/>
<comment type="caution">
    <text evidence="2">The sequence shown here is derived from an EMBL/GenBank/DDBJ whole genome shotgun (WGS) entry which is preliminary data.</text>
</comment>
<evidence type="ECO:0000313" key="2">
    <source>
        <dbReference type="EMBL" id="KID59357.1"/>
    </source>
</evidence>
<keyword evidence="2" id="KW-0255">Endonuclease</keyword>
<reference evidence="2 3" key="1">
    <citation type="journal article" date="2014" name="Proc. Natl. Acad. Sci. U.S.A.">
        <title>Trajectory and genomic determinants of fungal-pathogen speciation and host adaptation.</title>
        <authorList>
            <person name="Hu X."/>
            <person name="Xiao G."/>
            <person name="Zheng P."/>
            <person name="Shang Y."/>
            <person name="Su Y."/>
            <person name="Zhang X."/>
            <person name="Liu X."/>
            <person name="Zhan S."/>
            <person name="St Leger R.J."/>
            <person name="Wang C."/>
        </authorList>
    </citation>
    <scope>NUCLEOTIDE SEQUENCE [LARGE SCALE GENOMIC DNA]</scope>
    <source>
        <strain evidence="2 3">ARSEF 549</strain>
    </source>
</reference>
<dbReference type="AlphaFoldDB" id="A0A0B4EUA9"/>
<dbReference type="HOGENOM" id="CLU_058663_0_0_1"/>
<keyword evidence="2" id="KW-0378">Hydrolase</keyword>